<comment type="caution">
    <text evidence="1">The sequence shown here is derived from an EMBL/GenBank/DDBJ whole genome shotgun (WGS) entry which is preliminary data.</text>
</comment>
<reference evidence="1 2" key="1">
    <citation type="submission" date="2016-08" db="EMBL/GenBank/DDBJ databases">
        <title>Draft genome of Fabibacter sp. strain SK-8.</title>
        <authorList>
            <person name="Wong S.-K."/>
            <person name="Hamasaki K."/>
            <person name="Yoshizawa S."/>
        </authorList>
    </citation>
    <scope>NUCLEOTIDE SEQUENCE [LARGE SCALE GENOMIC DNA]</scope>
    <source>
        <strain evidence="1 2">SK-8</strain>
    </source>
</reference>
<dbReference type="Proteomes" id="UP000095552">
    <property type="component" value="Unassembled WGS sequence"/>
</dbReference>
<dbReference type="STRING" id="1563681.BFP71_14025"/>
<dbReference type="InterPro" id="IPR016024">
    <property type="entry name" value="ARM-type_fold"/>
</dbReference>
<accession>A0A1E5SZL8</accession>
<keyword evidence="2" id="KW-1185">Reference proteome</keyword>
<evidence type="ECO:0000313" key="1">
    <source>
        <dbReference type="EMBL" id="OEK04578.1"/>
    </source>
</evidence>
<proteinExistence type="predicted"/>
<name>A0A1E5SZL8_9BACT</name>
<evidence type="ECO:0000313" key="2">
    <source>
        <dbReference type="Proteomes" id="UP000095552"/>
    </source>
</evidence>
<dbReference type="EMBL" id="MDGQ01000005">
    <property type="protein sequence ID" value="OEK04578.1"/>
    <property type="molecule type" value="Genomic_DNA"/>
</dbReference>
<evidence type="ECO:0008006" key="3">
    <source>
        <dbReference type="Google" id="ProtNLM"/>
    </source>
</evidence>
<protein>
    <recommendedName>
        <fullName evidence="3">HEAT repeat domain-containing protein</fullName>
    </recommendedName>
</protein>
<dbReference type="SUPFAM" id="SSF48371">
    <property type="entry name" value="ARM repeat"/>
    <property type="match status" value="1"/>
</dbReference>
<sequence length="177" mass="20192">MTVEQAIAKLSNEVDEESLEASNILVKAGGQEVLGAMIDLLKHENSENRFIAAKTLAGMSNNDEALAALWEAIEHQDNQDIKGDLVSTLQSYDISHYYVSVFKLYLFGSFKVSRVAENLLDYQEFDISARVIKKAKKHWLHYSNNVKQDEVFDIKKAEVEQRLRELQDYLDAEQPQP</sequence>
<dbReference type="OrthoDB" id="822648at2"/>
<dbReference type="Pfam" id="PF13646">
    <property type="entry name" value="HEAT_2"/>
    <property type="match status" value="1"/>
</dbReference>
<gene>
    <name evidence="1" type="ORF">BFP71_14025</name>
</gene>
<organism evidence="1 2">
    <name type="scientific">Roseivirga misakiensis</name>
    <dbReference type="NCBI Taxonomy" id="1563681"/>
    <lineage>
        <taxon>Bacteria</taxon>
        <taxon>Pseudomonadati</taxon>
        <taxon>Bacteroidota</taxon>
        <taxon>Cytophagia</taxon>
        <taxon>Cytophagales</taxon>
        <taxon>Roseivirgaceae</taxon>
        <taxon>Roseivirga</taxon>
    </lineage>
</organism>
<dbReference type="AlphaFoldDB" id="A0A1E5SZL8"/>
<dbReference type="InterPro" id="IPR011989">
    <property type="entry name" value="ARM-like"/>
</dbReference>
<dbReference type="Gene3D" id="1.25.10.10">
    <property type="entry name" value="Leucine-rich Repeat Variant"/>
    <property type="match status" value="1"/>
</dbReference>
<dbReference type="RefSeq" id="WP_069836082.1">
    <property type="nucleotide sequence ID" value="NZ_MDGQ01000005.1"/>
</dbReference>